<protein>
    <submittedName>
        <fullName evidence="2">Aminopeptidase P family protein</fullName>
    </submittedName>
</protein>
<keyword evidence="2" id="KW-0378">Hydrolase</keyword>
<evidence type="ECO:0000313" key="2">
    <source>
        <dbReference type="EMBL" id="QOY89118.1"/>
    </source>
</evidence>
<keyword evidence="2" id="KW-0031">Aminopeptidase</keyword>
<dbReference type="InterPro" id="IPR000994">
    <property type="entry name" value="Pept_M24"/>
</dbReference>
<name>A0A7S7NSN8_PALFE</name>
<evidence type="ECO:0000259" key="1">
    <source>
        <dbReference type="Pfam" id="PF00557"/>
    </source>
</evidence>
<dbReference type="EMBL" id="CP063849">
    <property type="protein sequence ID" value="QOY89118.1"/>
    <property type="molecule type" value="Genomic_DNA"/>
</dbReference>
<evidence type="ECO:0000313" key="3">
    <source>
        <dbReference type="Proteomes" id="UP000593892"/>
    </source>
</evidence>
<reference evidence="2 3" key="1">
    <citation type="submission" date="2020-10" db="EMBL/GenBank/DDBJ databases">
        <title>Complete genome sequence of Paludibaculum fermentans P105T, a facultatively anaerobic acidobacterium capable of dissimilatory Fe(III) reduction.</title>
        <authorList>
            <person name="Dedysh S.N."/>
            <person name="Beletsky A.V."/>
            <person name="Kulichevskaya I.S."/>
            <person name="Mardanov A.V."/>
            <person name="Ravin N.V."/>
        </authorList>
    </citation>
    <scope>NUCLEOTIDE SEQUENCE [LARGE SCALE GENOMIC DNA]</scope>
    <source>
        <strain evidence="2 3">P105</strain>
    </source>
</reference>
<dbReference type="RefSeq" id="WP_194450780.1">
    <property type="nucleotide sequence ID" value="NZ_CP063849.1"/>
</dbReference>
<dbReference type="SUPFAM" id="SSF55920">
    <property type="entry name" value="Creatinase/aminopeptidase"/>
    <property type="match status" value="1"/>
</dbReference>
<dbReference type="InterPro" id="IPR050659">
    <property type="entry name" value="Peptidase_M24B"/>
</dbReference>
<keyword evidence="2" id="KW-0645">Protease</keyword>
<dbReference type="KEGG" id="pfer:IRI77_03925"/>
<dbReference type="AlphaFoldDB" id="A0A7S7NSN8"/>
<dbReference type="Pfam" id="PF00557">
    <property type="entry name" value="Peptidase_M24"/>
    <property type="match status" value="1"/>
</dbReference>
<dbReference type="PANTHER" id="PTHR46112:SF3">
    <property type="entry name" value="AMINOPEPTIDASE YPDF"/>
    <property type="match status" value="1"/>
</dbReference>
<feature type="domain" description="Peptidase M24" evidence="1">
    <location>
        <begin position="160"/>
        <end position="367"/>
    </location>
</feature>
<sequence>MRIAEIQQALREEGLDAWLFFDHHHRDPLAYRVLQYEPAQMVTRRWYYLIPAHGEPVGLVHKIESKVLGDLPGARRQYAGWIQQREALAALLAGYKTVAMQYSPNCAVPYVANVDGGTLELVRSTGVEIVTSANLIQLFEARCSQEQYESHIAAGVKVDAIRRAAFAKVSQALASGTTVTEIEIQQFLLESFKAEGLFTDHGPIVGVNAHAADPHYSPSPENSVAIKPGDLLLIDLWAKFDKPGAIYYDITWTGFCGAVPTDAMLNVFAAVTGARDAAIQCVKETVDAGKTLRGYQVDDACRNHLVEKGLAEHFFHRTGHSIGEEVHGNGANMDNYETHDERLVIPGACFSVEPGVYLSDFGIRSEINMFRHETSAEVTGEIQRELLRLM</sequence>
<proteinExistence type="predicted"/>
<accession>A0A7S7NSN8</accession>
<dbReference type="PANTHER" id="PTHR46112">
    <property type="entry name" value="AMINOPEPTIDASE"/>
    <property type="match status" value="1"/>
</dbReference>
<dbReference type="Gene3D" id="3.90.230.10">
    <property type="entry name" value="Creatinase/methionine aminopeptidase superfamily"/>
    <property type="match status" value="1"/>
</dbReference>
<organism evidence="2 3">
    <name type="scientific">Paludibaculum fermentans</name>
    <dbReference type="NCBI Taxonomy" id="1473598"/>
    <lineage>
        <taxon>Bacteria</taxon>
        <taxon>Pseudomonadati</taxon>
        <taxon>Acidobacteriota</taxon>
        <taxon>Terriglobia</taxon>
        <taxon>Bryobacterales</taxon>
        <taxon>Bryobacteraceae</taxon>
        <taxon>Paludibaculum</taxon>
    </lineage>
</organism>
<dbReference type="GO" id="GO:0004177">
    <property type="term" value="F:aminopeptidase activity"/>
    <property type="evidence" value="ECO:0007669"/>
    <property type="project" value="UniProtKB-KW"/>
</dbReference>
<keyword evidence="3" id="KW-1185">Reference proteome</keyword>
<dbReference type="InterPro" id="IPR036005">
    <property type="entry name" value="Creatinase/aminopeptidase-like"/>
</dbReference>
<gene>
    <name evidence="2" type="ORF">IRI77_03925</name>
</gene>
<dbReference type="Proteomes" id="UP000593892">
    <property type="component" value="Chromosome"/>
</dbReference>